<evidence type="ECO:0000313" key="1">
    <source>
        <dbReference type="EMBL" id="GEM45314.1"/>
    </source>
</evidence>
<keyword evidence="2" id="KW-1185">Reference proteome</keyword>
<dbReference type="Proteomes" id="UP000321306">
    <property type="component" value="Unassembled WGS sequence"/>
</dbReference>
<protein>
    <submittedName>
        <fullName evidence="1">Uncharacterized protein</fullName>
    </submittedName>
</protein>
<comment type="caution">
    <text evidence="1">The sequence shown here is derived from an EMBL/GenBank/DDBJ whole genome shotgun (WGS) entry which is preliminary data.</text>
</comment>
<accession>A0A511MXJ8</accession>
<organism evidence="1 2">
    <name type="scientific">Deinococcus cellulosilyticus (strain DSM 18568 / NBRC 106333 / KACC 11606 / 5516J-15)</name>
    <dbReference type="NCBI Taxonomy" id="1223518"/>
    <lineage>
        <taxon>Bacteria</taxon>
        <taxon>Thermotogati</taxon>
        <taxon>Deinococcota</taxon>
        <taxon>Deinococci</taxon>
        <taxon>Deinococcales</taxon>
        <taxon>Deinococcaceae</taxon>
        <taxon>Deinococcus</taxon>
    </lineage>
</organism>
<dbReference type="RefSeq" id="WP_186815815.1">
    <property type="nucleotide sequence ID" value="NZ_BJXB01000003.1"/>
</dbReference>
<reference evidence="1 2" key="1">
    <citation type="submission" date="2019-07" db="EMBL/GenBank/DDBJ databases">
        <title>Whole genome shotgun sequence of Deinococcus cellulosilyticus NBRC 106333.</title>
        <authorList>
            <person name="Hosoyama A."/>
            <person name="Uohara A."/>
            <person name="Ohji S."/>
            <person name="Ichikawa N."/>
        </authorList>
    </citation>
    <scope>NUCLEOTIDE SEQUENCE [LARGE SCALE GENOMIC DNA]</scope>
    <source>
        <strain evidence="1 2">NBRC 106333</strain>
    </source>
</reference>
<dbReference type="EMBL" id="BJXB01000003">
    <property type="protein sequence ID" value="GEM45314.1"/>
    <property type="molecule type" value="Genomic_DNA"/>
</dbReference>
<evidence type="ECO:0000313" key="2">
    <source>
        <dbReference type="Proteomes" id="UP000321306"/>
    </source>
</evidence>
<proteinExistence type="predicted"/>
<gene>
    <name evidence="1" type="ORF">DC3_09490</name>
</gene>
<name>A0A511MXJ8_DEIC1</name>
<dbReference type="AlphaFoldDB" id="A0A511MXJ8"/>
<sequence>MNPSVSITLLGILAAYGVLCLLDPPKPPPPAVAVLLVPVHLQEEEDEE</sequence>